<name>A0A4V6DHL0_9PEZI</name>
<evidence type="ECO:0000313" key="2">
    <source>
        <dbReference type="Proteomes" id="UP000310108"/>
    </source>
</evidence>
<dbReference type="STRING" id="1306861.A0A4V6DHL0"/>
<reference evidence="1 2" key="1">
    <citation type="journal article" date="2019" name="PLoS ONE">
        <title>Comparative genome analysis indicates high evolutionary potential of pathogenicity genes in Colletotrichum tanaceti.</title>
        <authorList>
            <person name="Lelwala R.V."/>
            <person name="Korhonen P.K."/>
            <person name="Young N.D."/>
            <person name="Scott J.B."/>
            <person name="Ades P.A."/>
            <person name="Gasser R.B."/>
            <person name="Taylor P.W.J."/>
        </authorList>
    </citation>
    <scope>NUCLEOTIDE SEQUENCE [LARGE SCALE GENOMIC DNA]</scope>
    <source>
        <strain evidence="1">BRIP57314</strain>
    </source>
</reference>
<proteinExistence type="predicted"/>
<dbReference type="AlphaFoldDB" id="A0A4V6DHL0"/>
<accession>A0A4V6DHL0</accession>
<protein>
    <submittedName>
        <fullName evidence="1">Uncharacterized protein</fullName>
    </submittedName>
</protein>
<comment type="caution">
    <text evidence="1">The sequence shown here is derived from an EMBL/GenBank/DDBJ whole genome shotgun (WGS) entry which is preliminary data.</text>
</comment>
<dbReference type="EMBL" id="PJEX01000085">
    <property type="protein sequence ID" value="TKW55836.1"/>
    <property type="molecule type" value="Genomic_DNA"/>
</dbReference>
<organism evidence="1 2">
    <name type="scientific">Colletotrichum tanaceti</name>
    <dbReference type="NCBI Taxonomy" id="1306861"/>
    <lineage>
        <taxon>Eukaryota</taxon>
        <taxon>Fungi</taxon>
        <taxon>Dikarya</taxon>
        <taxon>Ascomycota</taxon>
        <taxon>Pezizomycotina</taxon>
        <taxon>Sordariomycetes</taxon>
        <taxon>Hypocreomycetidae</taxon>
        <taxon>Glomerellales</taxon>
        <taxon>Glomerellaceae</taxon>
        <taxon>Colletotrichum</taxon>
        <taxon>Colletotrichum destructivum species complex</taxon>
    </lineage>
</organism>
<sequence>MTTTTASSEGAAAATNAVSLPSQLAAMSSTQQAAEVVIRALVKRTADILQMPTSEADSKQPL</sequence>
<gene>
    <name evidence="1" type="ORF">CTA1_8780</name>
</gene>
<evidence type="ECO:0000313" key="1">
    <source>
        <dbReference type="EMBL" id="TKW55836.1"/>
    </source>
</evidence>
<keyword evidence="2" id="KW-1185">Reference proteome</keyword>
<dbReference type="Proteomes" id="UP000310108">
    <property type="component" value="Unassembled WGS sequence"/>
</dbReference>